<feature type="compositionally biased region" description="Polar residues" evidence="1">
    <location>
        <begin position="90"/>
        <end position="99"/>
    </location>
</feature>
<evidence type="ECO:0008006" key="3">
    <source>
        <dbReference type="Google" id="ProtNLM"/>
    </source>
</evidence>
<comment type="caution">
    <text evidence="2">The sequence shown here is derived from an EMBL/GenBank/DDBJ whole genome shotgun (WGS) entry which is preliminary data.</text>
</comment>
<evidence type="ECO:0000256" key="1">
    <source>
        <dbReference type="SAM" id="MobiDB-lite"/>
    </source>
</evidence>
<feature type="compositionally biased region" description="Polar residues" evidence="1">
    <location>
        <begin position="518"/>
        <end position="530"/>
    </location>
</feature>
<name>A0A699HWJ4_TANCI</name>
<gene>
    <name evidence="2" type="ORF">Tci_460055</name>
</gene>
<organism evidence="2">
    <name type="scientific">Tanacetum cinerariifolium</name>
    <name type="common">Dalmatian daisy</name>
    <name type="synonym">Chrysanthemum cinerariifolium</name>
    <dbReference type="NCBI Taxonomy" id="118510"/>
    <lineage>
        <taxon>Eukaryota</taxon>
        <taxon>Viridiplantae</taxon>
        <taxon>Streptophyta</taxon>
        <taxon>Embryophyta</taxon>
        <taxon>Tracheophyta</taxon>
        <taxon>Spermatophyta</taxon>
        <taxon>Magnoliopsida</taxon>
        <taxon>eudicotyledons</taxon>
        <taxon>Gunneridae</taxon>
        <taxon>Pentapetalae</taxon>
        <taxon>asterids</taxon>
        <taxon>campanulids</taxon>
        <taxon>Asterales</taxon>
        <taxon>Asteraceae</taxon>
        <taxon>Asteroideae</taxon>
        <taxon>Anthemideae</taxon>
        <taxon>Anthemidinae</taxon>
        <taxon>Tanacetum</taxon>
    </lineage>
</organism>
<protein>
    <recommendedName>
        <fullName evidence="3">Gag-Pol polyprotein</fullName>
    </recommendedName>
</protein>
<dbReference type="EMBL" id="BKCJ010218684">
    <property type="protein sequence ID" value="GEY88081.1"/>
    <property type="molecule type" value="Genomic_DNA"/>
</dbReference>
<accession>A0A699HWJ4</accession>
<sequence>MMQVNVQLLQQLQPEWSRFVTIVKQKHKLDKVSYHKLFDILKQYQNKVNELCAKRLARNANPLTLVATAHADQDQYYQTSRYHKLHAPSSKPSIPTRSHTTTRHKGKEIAKPITPSSETASEEDNDPEQAQRDKDMQKNLALITKYFKTIYKPTNNNLRTSSNLRNKNVDTTPREKVGSLVVQQSGIQCFNYKEYGYFAKECRNPKRVKDSVYYKEKMLLCKQAKQGVPLQVEQYDWLADTDEEVDEQELEAHYSYMAKIQEVPTAETCTDSEPVEQTKQTEFEKYKAFNDRTINYDKLEHALDESQCLYLHKVKECDCLAQNLSKQTESVSQKVHTELLQHFAKVEKHLISLELALQKCKEQVKNDTICNEKALNVFQKEREQYFKIQDLKAQLQDKNIAISELKKLIEKSKGKSVDTKFNRPYVVRQQNAQWIPKPSVLGKPAPFSNSLERIYFPKTKSVPKANVLEGLSKPVTAQTLPQAARQAMSNTNVLKPGMYRIDNRTTHTRAPQLPHTIRNANPRVSTSTGVNHKPNVSRP</sequence>
<feature type="region of interest" description="Disordered" evidence="1">
    <location>
        <begin position="517"/>
        <end position="539"/>
    </location>
</feature>
<dbReference type="SUPFAM" id="SSF57756">
    <property type="entry name" value="Retrovirus zinc finger-like domains"/>
    <property type="match status" value="1"/>
</dbReference>
<proteinExistence type="predicted"/>
<dbReference type="GO" id="GO:0008270">
    <property type="term" value="F:zinc ion binding"/>
    <property type="evidence" value="ECO:0007669"/>
    <property type="project" value="InterPro"/>
</dbReference>
<evidence type="ECO:0000313" key="2">
    <source>
        <dbReference type="EMBL" id="GEY88081.1"/>
    </source>
</evidence>
<dbReference type="AlphaFoldDB" id="A0A699HWJ4"/>
<dbReference type="InterPro" id="IPR036875">
    <property type="entry name" value="Znf_CCHC_sf"/>
</dbReference>
<feature type="region of interest" description="Disordered" evidence="1">
    <location>
        <begin position="83"/>
        <end position="134"/>
    </location>
</feature>
<reference evidence="2" key="1">
    <citation type="journal article" date="2019" name="Sci. Rep.">
        <title>Draft genome of Tanacetum cinerariifolium, the natural source of mosquito coil.</title>
        <authorList>
            <person name="Yamashiro T."/>
            <person name="Shiraishi A."/>
            <person name="Satake H."/>
            <person name="Nakayama K."/>
        </authorList>
    </citation>
    <scope>NUCLEOTIDE SEQUENCE</scope>
</reference>
<dbReference type="GO" id="GO:0003676">
    <property type="term" value="F:nucleic acid binding"/>
    <property type="evidence" value="ECO:0007669"/>
    <property type="project" value="InterPro"/>
</dbReference>